<dbReference type="Pfam" id="PF04432">
    <property type="entry name" value="FrhB_FdhB_C"/>
    <property type="match status" value="1"/>
</dbReference>
<evidence type="ECO:0000313" key="2">
    <source>
        <dbReference type="EMBL" id="MDF0591220.1"/>
    </source>
</evidence>
<reference evidence="2 3" key="1">
    <citation type="submission" date="2023-03" db="EMBL/GenBank/DDBJ databases">
        <title>WGS of Methanotrichaceae archaeon Mx.</title>
        <authorList>
            <person name="Sorokin D.Y."/>
            <person name="Merkel A.Y."/>
        </authorList>
    </citation>
    <scope>NUCLEOTIDE SEQUENCE [LARGE SCALE GENOMIC DNA]</scope>
    <source>
        <strain evidence="2 3">Mx</strain>
    </source>
</reference>
<protein>
    <submittedName>
        <fullName evidence="2">Coenzyme F420 hydrogenase/dehydrogenase, beta subunit C-terminal domain</fullName>
    </submittedName>
</protein>
<dbReference type="Gene3D" id="3.30.70.20">
    <property type="match status" value="1"/>
</dbReference>
<name>A0ABT5X963_9EURY</name>
<accession>A0ABT5X963</accession>
<sequence>MERSAETAADLKADPQRGNAELLLSPIGELEKLVWQRYACSGCRACISICPAGALEYDIGQNHPHQILPCVDCRACLEVCPRLLANVRHLLSSQILGNYMVIMNARSKMDYARAQNGGATTALLTAALDEDLIDCALVMGLDPWSHEPYPRIVHDSKDLKKCAGSRYSSNAILEPMKDSIKNAKNIALVGTPCSVQAIGLMRESSNEFAARFAQRVRFVIGLFCFEAYEGTLIPEISRLLGTQPWYLHKMNIGEGKISVKLRDGSHRSISLRDLAEHVKPGCKGCEDFTAKLSDISIGSTGSAPGMSTVILRTPEGKGLFDIANEMGFLEVADGVDIEAIEKTGRLKLKKDGI</sequence>
<dbReference type="InterPro" id="IPR007516">
    <property type="entry name" value="Co_F420_Hydgase/DH_bsu_N"/>
</dbReference>
<dbReference type="PANTHER" id="PTHR31332">
    <property type="entry name" value="7-HYDROXYMETHYL CHLOROPHYLL A REDUCTASE, CHLOROPLASTIC"/>
    <property type="match status" value="1"/>
</dbReference>
<keyword evidence="3" id="KW-1185">Reference proteome</keyword>
<gene>
    <name evidence="2" type="ORF">P0O15_08595</name>
</gene>
<dbReference type="SUPFAM" id="SSF54862">
    <property type="entry name" value="4Fe-4S ferredoxins"/>
    <property type="match status" value="1"/>
</dbReference>
<dbReference type="InterPro" id="IPR017900">
    <property type="entry name" value="4Fe4S_Fe_S_CS"/>
</dbReference>
<dbReference type="InterPro" id="IPR017896">
    <property type="entry name" value="4Fe4S_Fe-S-bd"/>
</dbReference>
<comment type="caution">
    <text evidence="2">The sequence shown here is derived from an EMBL/GenBank/DDBJ whole genome shotgun (WGS) entry which is preliminary data.</text>
</comment>
<dbReference type="PROSITE" id="PS00198">
    <property type="entry name" value="4FE4S_FER_1"/>
    <property type="match status" value="2"/>
</dbReference>
<dbReference type="Pfam" id="PF13187">
    <property type="entry name" value="Fer4_9"/>
    <property type="match status" value="1"/>
</dbReference>
<organism evidence="2 3">
    <name type="scientific">Candidatus Methanocrinis natronophilus</name>
    <dbReference type="NCBI Taxonomy" id="3033396"/>
    <lineage>
        <taxon>Archaea</taxon>
        <taxon>Methanobacteriati</taxon>
        <taxon>Methanobacteriota</taxon>
        <taxon>Stenosarchaea group</taxon>
        <taxon>Methanomicrobia</taxon>
        <taxon>Methanotrichales</taxon>
        <taxon>Methanotrichaceae</taxon>
        <taxon>Methanocrinis</taxon>
    </lineage>
</organism>
<dbReference type="Proteomes" id="UP001220010">
    <property type="component" value="Unassembled WGS sequence"/>
</dbReference>
<evidence type="ECO:0000259" key="1">
    <source>
        <dbReference type="PROSITE" id="PS51379"/>
    </source>
</evidence>
<feature type="domain" description="4Fe-4S ferredoxin-type" evidence="1">
    <location>
        <begin position="31"/>
        <end position="60"/>
    </location>
</feature>
<dbReference type="EMBL" id="JARFPK010000031">
    <property type="protein sequence ID" value="MDF0591220.1"/>
    <property type="molecule type" value="Genomic_DNA"/>
</dbReference>
<dbReference type="InterPro" id="IPR007525">
    <property type="entry name" value="FrhB_FdhB_C"/>
</dbReference>
<dbReference type="Pfam" id="PF04422">
    <property type="entry name" value="FrhB_FdhB_N"/>
    <property type="match status" value="1"/>
</dbReference>
<dbReference type="PROSITE" id="PS51379">
    <property type="entry name" value="4FE4S_FER_2"/>
    <property type="match status" value="1"/>
</dbReference>
<dbReference type="PANTHER" id="PTHR31332:SF0">
    <property type="entry name" value="7-HYDROXYMETHYL CHLOROPHYLL A REDUCTASE, CHLOROPLASTIC"/>
    <property type="match status" value="1"/>
</dbReference>
<evidence type="ECO:0000313" key="3">
    <source>
        <dbReference type="Proteomes" id="UP001220010"/>
    </source>
</evidence>
<proteinExistence type="predicted"/>
<dbReference type="InterPro" id="IPR045220">
    <property type="entry name" value="FRHB/FDHB/HCAR-like"/>
</dbReference>